<evidence type="ECO:0000313" key="9">
    <source>
        <dbReference type="Proteomes" id="UP001652660"/>
    </source>
</evidence>
<feature type="compositionally biased region" description="Polar residues" evidence="7">
    <location>
        <begin position="246"/>
        <end position="263"/>
    </location>
</feature>
<dbReference type="GeneID" id="113728168"/>
<dbReference type="GO" id="GO:0003677">
    <property type="term" value="F:DNA binding"/>
    <property type="evidence" value="ECO:0007669"/>
    <property type="project" value="UniProtKB-KW"/>
</dbReference>
<keyword evidence="9" id="KW-1185">Reference proteome</keyword>
<dbReference type="GO" id="GO:0006952">
    <property type="term" value="P:defense response"/>
    <property type="evidence" value="ECO:0007669"/>
    <property type="project" value="UniProtKB-KW"/>
</dbReference>
<keyword evidence="6" id="KW-0539">Nucleus</keyword>
<dbReference type="OrthoDB" id="610645at2759"/>
<keyword evidence="4" id="KW-0238">DNA-binding</keyword>
<dbReference type="PRINTS" id="PR00367">
    <property type="entry name" value="ETHRSPELEMNT"/>
</dbReference>
<feature type="domain" description="AP2/ERF" evidence="8">
    <location>
        <begin position="135"/>
        <end position="192"/>
    </location>
</feature>
<dbReference type="FunFam" id="3.30.730.10:FF:000001">
    <property type="entry name" value="Ethylene-responsive transcription factor 2"/>
    <property type="match status" value="1"/>
</dbReference>
<dbReference type="GO" id="GO:0003700">
    <property type="term" value="F:DNA-binding transcription factor activity"/>
    <property type="evidence" value="ECO:0007669"/>
    <property type="project" value="InterPro"/>
</dbReference>
<evidence type="ECO:0000313" key="10">
    <source>
        <dbReference type="RefSeq" id="XP_027108508.1"/>
    </source>
</evidence>
<dbReference type="InterPro" id="IPR001471">
    <property type="entry name" value="AP2/ERF_dom"/>
</dbReference>
<dbReference type="SMART" id="SM00380">
    <property type="entry name" value="AP2"/>
    <property type="match status" value="1"/>
</dbReference>
<keyword evidence="5" id="KW-0804">Transcription</keyword>
<reference evidence="9" key="1">
    <citation type="journal article" date="2025" name="Foods">
        <title>Unveiling the Microbial Signatures of Arabica Coffee Cherries: Insights into Ripeness Specific Diversity, Functional Traits, and Implications for Quality and Safety.</title>
        <authorList>
            <consortium name="RefSeq"/>
            <person name="Tenea G.N."/>
            <person name="Cifuentes V."/>
            <person name="Reyes P."/>
            <person name="Cevallos-Vallejos M."/>
        </authorList>
    </citation>
    <scope>NUCLEOTIDE SEQUENCE [LARGE SCALE GENOMIC DNA]</scope>
</reference>
<evidence type="ECO:0000256" key="3">
    <source>
        <dbReference type="ARBA" id="ARBA00023015"/>
    </source>
</evidence>
<comment type="subcellular location">
    <subcellularLocation>
        <location evidence="1">Nucleus</location>
    </subcellularLocation>
</comment>
<dbReference type="RefSeq" id="XP_027108508.1">
    <property type="nucleotide sequence ID" value="XM_027252707.2"/>
</dbReference>
<evidence type="ECO:0000256" key="1">
    <source>
        <dbReference type="ARBA" id="ARBA00004123"/>
    </source>
</evidence>
<evidence type="ECO:0000256" key="7">
    <source>
        <dbReference type="SAM" id="MobiDB-lite"/>
    </source>
</evidence>
<dbReference type="InterPro" id="IPR016177">
    <property type="entry name" value="DNA-bd_dom_sf"/>
</dbReference>
<keyword evidence="2" id="KW-0611">Plant defense</keyword>
<dbReference type="InterPro" id="IPR050913">
    <property type="entry name" value="AP2/ERF_ERF"/>
</dbReference>
<evidence type="ECO:0000256" key="4">
    <source>
        <dbReference type="ARBA" id="ARBA00023125"/>
    </source>
</evidence>
<accession>A0A6P6VZE1</accession>
<dbReference type="Gene3D" id="3.30.730.10">
    <property type="entry name" value="AP2/ERF domain"/>
    <property type="match status" value="1"/>
</dbReference>
<dbReference type="CDD" id="cd00018">
    <property type="entry name" value="AP2"/>
    <property type="match status" value="1"/>
</dbReference>
<reference evidence="10" key="2">
    <citation type="submission" date="2025-08" db="UniProtKB">
        <authorList>
            <consortium name="RefSeq"/>
        </authorList>
    </citation>
    <scope>IDENTIFICATION</scope>
    <source>
        <tissue evidence="10">Leaves</tissue>
    </source>
</reference>
<dbReference type="AlphaFoldDB" id="A0A6P6VZE1"/>
<sequence length="378" mass="42279">MDTDKLSQPLRKTVHRKILDNTAINMPRVVRIQFTDCDATDSSGDDDDDGRLLSPFFRPPRIKKLLSEIVIEKKKYSCPRKATFVDEVKNAVKDDLMKTKTTPKKKKRPLSNFINPNCCTGSNSTAGEAVGNVKKYRGVRQRPWGKWAAEIRDPARKARIWLGTYDTAEEAAMVYDRAAIQIRGPDALTNFIRPPEPERPDYTTTEEELAEVHATSVSGYDSGKESENNNLCSPTSVLRFKDKHQPPQQNDQFKESSSATRRNPITAASASASATKWAGDWRPVEPVGAESEGISNSLDDDDSLLLDQCLLNEFFNLKSPSPLIYNEIIGHDDGVLELEEGNFDDDMPLDFGFGDDFGTSCGAWDVNDFLEDHQLLLV</sequence>
<evidence type="ECO:0000256" key="6">
    <source>
        <dbReference type="ARBA" id="ARBA00023242"/>
    </source>
</evidence>
<proteinExistence type="predicted"/>
<dbReference type="PANTHER" id="PTHR31194:SF140">
    <property type="entry name" value="ETHYLENE-RESPONSIVE TRANSCRIPTION FACTOR CRF2"/>
    <property type="match status" value="1"/>
</dbReference>
<dbReference type="Pfam" id="PF00847">
    <property type="entry name" value="AP2"/>
    <property type="match status" value="1"/>
</dbReference>
<evidence type="ECO:0000256" key="5">
    <source>
        <dbReference type="ARBA" id="ARBA00023163"/>
    </source>
</evidence>
<dbReference type="InterPro" id="IPR036955">
    <property type="entry name" value="AP2/ERF_dom_sf"/>
</dbReference>
<feature type="region of interest" description="Disordered" evidence="7">
    <location>
        <begin position="241"/>
        <end position="295"/>
    </location>
</feature>
<keyword evidence="3" id="KW-0805">Transcription regulation</keyword>
<organism evidence="9 10">
    <name type="scientific">Coffea arabica</name>
    <name type="common">Arabian coffee</name>
    <dbReference type="NCBI Taxonomy" id="13443"/>
    <lineage>
        <taxon>Eukaryota</taxon>
        <taxon>Viridiplantae</taxon>
        <taxon>Streptophyta</taxon>
        <taxon>Embryophyta</taxon>
        <taxon>Tracheophyta</taxon>
        <taxon>Spermatophyta</taxon>
        <taxon>Magnoliopsida</taxon>
        <taxon>eudicotyledons</taxon>
        <taxon>Gunneridae</taxon>
        <taxon>Pentapetalae</taxon>
        <taxon>asterids</taxon>
        <taxon>lamiids</taxon>
        <taxon>Gentianales</taxon>
        <taxon>Rubiaceae</taxon>
        <taxon>Ixoroideae</taxon>
        <taxon>Gardenieae complex</taxon>
        <taxon>Bertiereae - Coffeeae clade</taxon>
        <taxon>Coffeeae</taxon>
        <taxon>Coffea</taxon>
    </lineage>
</organism>
<protein>
    <submittedName>
        <fullName evidence="10">Ethylene-responsive transcription factor CRF6-like</fullName>
    </submittedName>
</protein>
<name>A0A6P6VZE1_COFAR</name>
<dbReference type="Proteomes" id="UP001652660">
    <property type="component" value="Chromosome 2c"/>
</dbReference>
<evidence type="ECO:0000259" key="8">
    <source>
        <dbReference type="PROSITE" id="PS51032"/>
    </source>
</evidence>
<dbReference type="PANTHER" id="PTHR31194">
    <property type="entry name" value="SHN SHINE , DNA BINDING / TRANSCRIPTION FACTOR"/>
    <property type="match status" value="1"/>
</dbReference>
<dbReference type="GO" id="GO:0005634">
    <property type="term" value="C:nucleus"/>
    <property type="evidence" value="ECO:0007669"/>
    <property type="project" value="UniProtKB-SubCell"/>
</dbReference>
<evidence type="ECO:0000256" key="2">
    <source>
        <dbReference type="ARBA" id="ARBA00022821"/>
    </source>
</evidence>
<dbReference type="PROSITE" id="PS51032">
    <property type="entry name" value="AP2_ERF"/>
    <property type="match status" value="1"/>
</dbReference>
<gene>
    <name evidence="10" type="primary">LOC113728168</name>
</gene>
<dbReference type="SUPFAM" id="SSF54171">
    <property type="entry name" value="DNA-binding domain"/>
    <property type="match status" value="1"/>
</dbReference>